<reference evidence="6 7" key="1">
    <citation type="submission" date="2017-08" db="EMBL/GenBank/DDBJ databases">
        <title>Genome sequence of Streptomyces albireticuli NRRL B-1670.</title>
        <authorList>
            <person name="Graham D.E."/>
            <person name="Mahan K.M."/>
            <person name="Klingeman D.M."/>
            <person name="Hettich R.L."/>
            <person name="Parry R.J."/>
            <person name="Spain J.C."/>
        </authorList>
    </citation>
    <scope>NUCLEOTIDE SEQUENCE [LARGE SCALE GENOMIC DNA]</scope>
    <source>
        <strain evidence="6 7">NRRL B-1670</strain>
    </source>
</reference>
<dbReference type="PRINTS" id="PR00039">
    <property type="entry name" value="HTHLYSR"/>
</dbReference>
<dbReference type="Gene3D" id="3.40.190.290">
    <property type="match status" value="1"/>
</dbReference>
<keyword evidence="2" id="KW-0805">Transcription regulation</keyword>
<evidence type="ECO:0000256" key="2">
    <source>
        <dbReference type="ARBA" id="ARBA00023015"/>
    </source>
</evidence>
<evidence type="ECO:0000259" key="5">
    <source>
        <dbReference type="PROSITE" id="PS50931"/>
    </source>
</evidence>
<evidence type="ECO:0000313" key="6">
    <source>
        <dbReference type="EMBL" id="PAU48762.1"/>
    </source>
</evidence>
<evidence type="ECO:0000256" key="4">
    <source>
        <dbReference type="ARBA" id="ARBA00023163"/>
    </source>
</evidence>
<protein>
    <submittedName>
        <fullName evidence="6">LysR family transcriptional regulator</fullName>
    </submittedName>
</protein>
<dbReference type="SUPFAM" id="SSF46785">
    <property type="entry name" value="Winged helix' DNA-binding domain"/>
    <property type="match status" value="1"/>
</dbReference>
<dbReference type="EMBL" id="NSJV01000222">
    <property type="protein sequence ID" value="PAU48762.1"/>
    <property type="molecule type" value="Genomic_DNA"/>
</dbReference>
<accession>A0A2A2DBT3</accession>
<dbReference type="SUPFAM" id="SSF53850">
    <property type="entry name" value="Periplasmic binding protein-like II"/>
    <property type="match status" value="1"/>
</dbReference>
<dbReference type="GO" id="GO:0005829">
    <property type="term" value="C:cytosol"/>
    <property type="evidence" value="ECO:0007669"/>
    <property type="project" value="TreeGrafter"/>
</dbReference>
<dbReference type="Gene3D" id="1.10.10.10">
    <property type="entry name" value="Winged helix-like DNA-binding domain superfamily/Winged helix DNA-binding domain"/>
    <property type="match status" value="1"/>
</dbReference>
<sequence>MELRHLEHFVAVAEEQHFTHAAERLRVAQSGVSASVRALERELGAELFLRTTRRVGLTDAGRALLVEARRTLACAAAAREAVAAVQGLMGGKLSVGTEQCMGTVDAAALLAAFHAKHPQVEIHMEQAGSGRLLEQVRRGELDVAFVVHDGSHEGVRLRGVAAEPLMLLCRADHPLAGVGGPVPPAQLGGEVFVDLHPDWGARRAADLAFADAGVARKVALQVNDVYTLLDLVSRGLGAAVVPRPVTFKEQARGLSAVPLDSPTSWQVAVAVPAAGQPTAAARALLAMLEERGPTALPAD</sequence>
<keyword evidence="4" id="KW-0804">Transcription</keyword>
<dbReference type="GO" id="GO:0003677">
    <property type="term" value="F:DNA binding"/>
    <property type="evidence" value="ECO:0007669"/>
    <property type="project" value="UniProtKB-KW"/>
</dbReference>
<dbReference type="InterPro" id="IPR036388">
    <property type="entry name" value="WH-like_DNA-bd_sf"/>
</dbReference>
<dbReference type="InterPro" id="IPR000847">
    <property type="entry name" value="LysR_HTH_N"/>
</dbReference>
<evidence type="ECO:0000313" key="7">
    <source>
        <dbReference type="Proteomes" id="UP000218944"/>
    </source>
</evidence>
<gene>
    <name evidence="6" type="ORF">CK936_11530</name>
</gene>
<comment type="similarity">
    <text evidence="1">Belongs to the LysR transcriptional regulatory family.</text>
</comment>
<dbReference type="Pfam" id="PF00126">
    <property type="entry name" value="HTH_1"/>
    <property type="match status" value="1"/>
</dbReference>
<dbReference type="FunFam" id="1.10.10.10:FF:000001">
    <property type="entry name" value="LysR family transcriptional regulator"/>
    <property type="match status" value="1"/>
</dbReference>
<evidence type="ECO:0000256" key="3">
    <source>
        <dbReference type="ARBA" id="ARBA00023125"/>
    </source>
</evidence>
<dbReference type="InterPro" id="IPR036390">
    <property type="entry name" value="WH_DNA-bd_sf"/>
</dbReference>
<dbReference type="Pfam" id="PF03466">
    <property type="entry name" value="LysR_substrate"/>
    <property type="match status" value="1"/>
</dbReference>
<dbReference type="PANTHER" id="PTHR30419:SF31">
    <property type="entry name" value="BLR3139 PROTEIN"/>
    <property type="match status" value="1"/>
</dbReference>
<proteinExistence type="inferred from homology"/>
<comment type="caution">
    <text evidence="6">The sequence shown here is derived from an EMBL/GenBank/DDBJ whole genome shotgun (WGS) entry which is preliminary data.</text>
</comment>
<dbReference type="PROSITE" id="PS50931">
    <property type="entry name" value="HTH_LYSR"/>
    <property type="match status" value="1"/>
</dbReference>
<dbReference type="AlphaFoldDB" id="A0A2A2DBT3"/>
<dbReference type="PANTHER" id="PTHR30419">
    <property type="entry name" value="HTH-TYPE TRANSCRIPTIONAL REGULATOR YBHD"/>
    <property type="match status" value="1"/>
</dbReference>
<dbReference type="InterPro" id="IPR005119">
    <property type="entry name" value="LysR_subst-bd"/>
</dbReference>
<dbReference type="Proteomes" id="UP000218944">
    <property type="component" value="Unassembled WGS sequence"/>
</dbReference>
<feature type="domain" description="HTH lysR-type" evidence="5">
    <location>
        <begin position="1"/>
        <end position="58"/>
    </location>
</feature>
<keyword evidence="7" id="KW-1185">Reference proteome</keyword>
<dbReference type="RefSeq" id="WP_095580873.1">
    <property type="nucleotide sequence ID" value="NZ_JAJQQS010000015.1"/>
</dbReference>
<evidence type="ECO:0000256" key="1">
    <source>
        <dbReference type="ARBA" id="ARBA00009437"/>
    </source>
</evidence>
<keyword evidence="3" id="KW-0238">DNA-binding</keyword>
<organism evidence="6 7">
    <name type="scientific">Streptomyces albireticuli</name>
    <dbReference type="NCBI Taxonomy" id="1940"/>
    <lineage>
        <taxon>Bacteria</taxon>
        <taxon>Bacillati</taxon>
        <taxon>Actinomycetota</taxon>
        <taxon>Actinomycetes</taxon>
        <taxon>Kitasatosporales</taxon>
        <taxon>Streptomycetaceae</taxon>
        <taxon>Streptomyces</taxon>
    </lineage>
</organism>
<name>A0A2A2DBT3_9ACTN</name>
<dbReference type="GO" id="GO:0003700">
    <property type="term" value="F:DNA-binding transcription factor activity"/>
    <property type="evidence" value="ECO:0007669"/>
    <property type="project" value="InterPro"/>
</dbReference>
<dbReference type="InterPro" id="IPR050950">
    <property type="entry name" value="HTH-type_LysR_regulators"/>
</dbReference>